<dbReference type="AlphaFoldDB" id="A0AA91PZ04"/>
<dbReference type="PANTHER" id="PTHR31749:SF3">
    <property type="entry name" value="KINETOCHORE-ASSOCIATED PROTEIN NSL1 HOMOLOG"/>
    <property type="match status" value="1"/>
</dbReference>
<keyword evidence="1" id="KW-0175">Coiled coil</keyword>
<evidence type="ECO:0000256" key="1">
    <source>
        <dbReference type="SAM" id="Coils"/>
    </source>
</evidence>
<gene>
    <name evidence="2" type="ORF">A9F13_09g00286</name>
</gene>
<dbReference type="EMBL" id="LYUB02000009">
    <property type="protein sequence ID" value="OVF08110.1"/>
    <property type="molecule type" value="Genomic_DNA"/>
</dbReference>
<protein>
    <submittedName>
        <fullName evidence="2">MIND complex subunit</fullName>
    </submittedName>
</protein>
<dbReference type="PANTHER" id="PTHR31749">
    <property type="entry name" value="KINETOCHORE-ASSOCIATED PROTEIN NSL1 HOMOLOG"/>
    <property type="match status" value="1"/>
</dbReference>
<dbReference type="GO" id="GO:0000444">
    <property type="term" value="C:MIS12/MIND type complex"/>
    <property type="evidence" value="ECO:0007669"/>
    <property type="project" value="TreeGrafter"/>
</dbReference>
<name>A0AA91PZ04_CLALS</name>
<feature type="coiled-coil region" evidence="1">
    <location>
        <begin position="193"/>
        <end position="220"/>
    </location>
</feature>
<sequence>MSASQHYEKISLSKQDLSHVYKQFILSTQRKIRHYLPVSDNHDPLSIEVENIVIEHLAQVFEMAKSALIVDGHDLGEENIMIKDLLSLQPTEEVVPFDAELNQKLRSVIQQVEKKTTEVTRFRRELPQRAKDAYESIVTNTDYEVTALIKELTPEDDELQELPSDQEIIPNSEEITNELSESVKNLYSLKTGLSKQKAQLDSLNHTIQFLEESYAKQEREKKLYQ</sequence>
<reference evidence="2 3" key="1">
    <citation type="submission" date="2017-04" db="EMBL/GenBank/DDBJ databases">
        <title>Draft genome of the yeast Clavispora lusitaniae type strain CBS 6936.</title>
        <authorList>
            <person name="Durrens P."/>
            <person name="Klopp C."/>
            <person name="Biteau N."/>
            <person name="Fitton-Ouhabi V."/>
            <person name="Dementhon K."/>
            <person name="Accoceberry I."/>
            <person name="Sherman D.J."/>
            <person name="Noel T."/>
        </authorList>
    </citation>
    <scope>NUCLEOTIDE SEQUENCE [LARGE SCALE GENOMIC DNA]</scope>
    <source>
        <strain evidence="2 3">CBS 6936</strain>
    </source>
</reference>
<evidence type="ECO:0000313" key="2">
    <source>
        <dbReference type="EMBL" id="OVF08110.1"/>
    </source>
</evidence>
<organism evidence="2 3">
    <name type="scientific">Clavispora lusitaniae</name>
    <name type="common">Candida lusitaniae</name>
    <dbReference type="NCBI Taxonomy" id="36911"/>
    <lineage>
        <taxon>Eukaryota</taxon>
        <taxon>Fungi</taxon>
        <taxon>Dikarya</taxon>
        <taxon>Ascomycota</taxon>
        <taxon>Saccharomycotina</taxon>
        <taxon>Pichiomycetes</taxon>
        <taxon>Metschnikowiaceae</taxon>
        <taxon>Clavispora</taxon>
    </lineage>
</organism>
<comment type="caution">
    <text evidence="2">The sequence shown here is derived from an EMBL/GenBank/DDBJ whole genome shotgun (WGS) entry which is preliminary data.</text>
</comment>
<evidence type="ECO:0000313" key="3">
    <source>
        <dbReference type="Proteomes" id="UP000195602"/>
    </source>
</evidence>
<dbReference type="Pfam" id="PF08641">
    <property type="entry name" value="Mis14"/>
    <property type="match status" value="1"/>
</dbReference>
<proteinExistence type="predicted"/>
<dbReference type="Proteomes" id="UP000195602">
    <property type="component" value="Unassembled WGS sequence"/>
</dbReference>
<dbReference type="GO" id="GO:0000070">
    <property type="term" value="P:mitotic sister chromatid segregation"/>
    <property type="evidence" value="ECO:0007669"/>
    <property type="project" value="InterPro"/>
</dbReference>
<accession>A0AA91PZ04</accession>
<dbReference type="KEGG" id="clus:A9F13_09g00286"/>
<dbReference type="InterPro" id="IPR013950">
    <property type="entry name" value="Mis14/Nsl1"/>
</dbReference>